<dbReference type="RefSeq" id="XP_032351386.1">
    <property type="nucleotide sequence ID" value="XM_032495495.1"/>
</dbReference>
<dbReference type="AlphaFoldDB" id="A0A8B8U9X0"/>
<reference evidence="3" key="1">
    <citation type="submission" date="2025-08" db="UniProtKB">
        <authorList>
            <consortium name="RefSeq"/>
        </authorList>
    </citation>
    <scope>IDENTIFICATION</scope>
    <source>
        <tissue evidence="3">Ear skin</tissue>
    </source>
</reference>
<accession>A0A8B8U9X0</accession>
<feature type="compositionally biased region" description="Low complexity" evidence="1">
    <location>
        <begin position="132"/>
        <end position="141"/>
    </location>
</feature>
<gene>
    <name evidence="3" type="primary">LOC116668302</name>
</gene>
<feature type="compositionally biased region" description="Gly residues" evidence="1">
    <location>
        <begin position="179"/>
        <end position="188"/>
    </location>
</feature>
<name>A0A8B8U9X0_CAMFR</name>
<dbReference type="KEGG" id="cfr:116668302"/>
<feature type="compositionally biased region" description="Basic residues" evidence="1">
    <location>
        <begin position="67"/>
        <end position="78"/>
    </location>
</feature>
<evidence type="ECO:0000313" key="3">
    <source>
        <dbReference type="RefSeq" id="XP_032351386.1"/>
    </source>
</evidence>
<proteinExistence type="predicted"/>
<keyword evidence="2" id="KW-1185">Reference proteome</keyword>
<feature type="compositionally biased region" description="Low complexity" evidence="1">
    <location>
        <begin position="18"/>
        <end position="29"/>
    </location>
</feature>
<dbReference type="Proteomes" id="UP000694856">
    <property type="component" value="Chromosome 2"/>
</dbReference>
<evidence type="ECO:0000256" key="1">
    <source>
        <dbReference type="SAM" id="MobiDB-lite"/>
    </source>
</evidence>
<sequence length="369" mass="39073">MVLPQATRSRLEPGRSRGSLGAPQPGSAPASPPVRARPPGTAAPNSWPSAVVARRAGERRAGERGCRALRRCRTRKCRAGGARSERRRGGGGGEGAGPGVLARPRPRPGSRGEPRPRAHGNAAPERACLSCPAAPAPSRGAGCRRRRPGRSASHPGERAREPEPAAASANLPARRRGGARGGGAGRALGEGAPSRAACSLRDGAECRLAWAMRTAAPTPCQVLVPTSRQPEVLGRQTVGRKLEFPGLAFLTRMNRSIFSPSRAETHLGQRWLEERSHDQVPTNKTSVMKSEKCARRLTGCLPVWSSVCEDVTSGAAAALLGLGGAEDEDNRRKESVSLMLLSLSFQRNPRWSQPFARLPAKGDTSDLIV</sequence>
<dbReference type="GeneID" id="116668302"/>
<feature type="region of interest" description="Disordered" evidence="1">
    <location>
        <begin position="1"/>
        <end position="196"/>
    </location>
</feature>
<evidence type="ECO:0000313" key="2">
    <source>
        <dbReference type="Proteomes" id="UP000694856"/>
    </source>
</evidence>
<feature type="compositionally biased region" description="Basic and acidic residues" evidence="1">
    <location>
        <begin position="55"/>
        <end position="66"/>
    </location>
</feature>
<protein>
    <submittedName>
        <fullName evidence="3">Translation initiation factor IF-2-like</fullName>
    </submittedName>
</protein>
<organism evidence="2 3">
    <name type="scientific">Camelus ferus</name>
    <name type="common">Wild bactrian camel</name>
    <name type="synonym">Camelus bactrianus ferus</name>
    <dbReference type="NCBI Taxonomy" id="419612"/>
    <lineage>
        <taxon>Eukaryota</taxon>
        <taxon>Metazoa</taxon>
        <taxon>Chordata</taxon>
        <taxon>Craniata</taxon>
        <taxon>Vertebrata</taxon>
        <taxon>Euteleostomi</taxon>
        <taxon>Mammalia</taxon>
        <taxon>Eutheria</taxon>
        <taxon>Laurasiatheria</taxon>
        <taxon>Artiodactyla</taxon>
        <taxon>Tylopoda</taxon>
        <taxon>Camelidae</taxon>
        <taxon>Camelus</taxon>
    </lineage>
</organism>